<feature type="region of interest" description="Disordered" evidence="1">
    <location>
        <begin position="170"/>
        <end position="206"/>
    </location>
</feature>
<keyword evidence="3" id="KW-1185">Reference proteome</keyword>
<proteinExistence type="predicted"/>
<evidence type="ECO:0000313" key="3">
    <source>
        <dbReference type="Proteomes" id="UP001294444"/>
    </source>
</evidence>
<dbReference type="EMBL" id="OAPG01000001">
    <property type="protein sequence ID" value="SNX82067.1"/>
    <property type="molecule type" value="Genomic_DNA"/>
</dbReference>
<organism evidence="2 3">
    <name type="scientific">Melanopsichium pennsylvanicum</name>
    <dbReference type="NCBI Taxonomy" id="63383"/>
    <lineage>
        <taxon>Eukaryota</taxon>
        <taxon>Fungi</taxon>
        <taxon>Dikarya</taxon>
        <taxon>Basidiomycota</taxon>
        <taxon>Ustilaginomycotina</taxon>
        <taxon>Ustilaginomycetes</taxon>
        <taxon>Ustilaginales</taxon>
        <taxon>Ustilaginaceae</taxon>
        <taxon>Melanopsichium</taxon>
    </lineage>
</organism>
<protein>
    <submittedName>
        <fullName evidence="2">Uncharacterized protein</fullName>
    </submittedName>
</protein>
<feature type="compositionally biased region" description="Polar residues" evidence="1">
    <location>
        <begin position="170"/>
        <end position="180"/>
    </location>
</feature>
<feature type="compositionally biased region" description="Acidic residues" evidence="1">
    <location>
        <begin position="269"/>
        <end position="285"/>
    </location>
</feature>
<sequence length="285" mass="31058">MATTRTSSAPTLDTLTLDHILADLEALPSNHSLFSLAQRKPTENTGSSSQRIRTQKSVLSSFEIGTDPMGRKEYVALSHELLASYRNAQRLNSEQVTPAQVGLVLPSERNRTSRSSSASISTAMDAVDRNDSSAGMRWTRTDLLHAKVADLQTMVEDWDRALEGAVEIVNGSQSDDSTMRSAKGSVEDQGTTFEAADETRPVSGQTHTIDFSLPIELDMASSTRTSQPSTKTPTQAHTSLPLVQDTAEGVEQNATKFDPIQHSTSVDPNEPEQLLEDDDPWNDLT</sequence>
<feature type="compositionally biased region" description="Polar residues" evidence="1">
    <location>
        <begin position="221"/>
        <end position="238"/>
    </location>
</feature>
<gene>
    <name evidence="2" type="ORF">MEPE_00773</name>
</gene>
<name>A0AAJ5C300_9BASI</name>
<evidence type="ECO:0000313" key="2">
    <source>
        <dbReference type="EMBL" id="SNX82067.1"/>
    </source>
</evidence>
<dbReference type="Proteomes" id="UP001294444">
    <property type="component" value="Unassembled WGS sequence"/>
</dbReference>
<comment type="caution">
    <text evidence="2">The sequence shown here is derived from an EMBL/GenBank/DDBJ whole genome shotgun (WGS) entry which is preliminary data.</text>
</comment>
<reference evidence="2" key="1">
    <citation type="submission" date="2023-10" db="EMBL/GenBank/DDBJ databases">
        <authorList>
            <person name="Guldener U."/>
        </authorList>
    </citation>
    <scope>NUCLEOTIDE SEQUENCE</scope>
    <source>
        <strain evidence="2">Mp4</strain>
    </source>
</reference>
<dbReference type="AlphaFoldDB" id="A0AAJ5C300"/>
<accession>A0AAJ5C300</accession>
<evidence type="ECO:0000256" key="1">
    <source>
        <dbReference type="SAM" id="MobiDB-lite"/>
    </source>
</evidence>
<feature type="region of interest" description="Disordered" evidence="1">
    <location>
        <begin position="221"/>
        <end position="285"/>
    </location>
</feature>